<dbReference type="SUPFAM" id="SSF51419">
    <property type="entry name" value="PLP-binding barrel"/>
    <property type="match status" value="1"/>
</dbReference>
<evidence type="ECO:0000256" key="2">
    <source>
        <dbReference type="ARBA" id="ARBA00001933"/>
    </source>
</evidence>
<evidence type="ECO:0000256" key="3">
    <source>
        <dbReference type="ARBA" id="ARBA00004752"/>
    </source>
</evidence>
<dbReference type="PANTHER" id="PTHR30511:SF4">
    <property type="entry name" value="ALANINE RACEMASE, BIOSYNTHETIC"/>
    <property type="match status" value="1"/>
</dbReference>
<evidence type="ECO:0000256" key="6">
    <source>
        <dbReference type="ARBA" id="ARBA00022898"/>
    </source>
</evidence>
<dbReference type="CDD" id="cd06827">
    <property type="entry name" value="PLPDE_III_AR_proteobact"/>
    <property type="match status" value="1"/>
</dbReference>
<dbReference type="GO" id="GO:0008784">
    <property type="term" value="F:alanine racemase activity"/>
    <property type="evidence" value="ECO:0007669"/>
    <property type="project" value="UniProtKB-UniRule"/>
</dbReference>
<proteinExistence type="inferred from homology"/>
<dbReference type="FunFam" id="3.20.20.10:FF:000002">
    <property type="entry name" value="Alanine racemase"/>
    <property type="match status" value="1"/>
</dbReference>
<feature type="modified residue" description="N6-(pyridoxal phosphate)lysine" evidence="9 10">
    <location>
        <position position="34"/>
    </location>
</feature>
<dbReference type="InterPro" id="IPR020622">
    <property type="entry name" value="Ala_racemase_pyridoxalP-BS"/>
</dbReference>
<reference evidence="13 14" key="1">
    <citation type="submission" date="2019-10" db="EMBL/GenBank/DDBJ databases">
        <title>Pseudoalteromonas rubra S4059.</title>
        <authorList>
            <person name="Paulsen S."/>
            <person name="Wang X."/>
        </authorList>
    </citation>
    <scope>NUCLEOTIDE SEQUENCE [LARGE SCALE GENOMIC DNA]</scope>
    <source>
        <strain evidence="13 14">S4059</strain>
    </source>
</reference>
<dbReference type="UniPathway" id="UPA00042">
    <property type="reaction ID" value="UER00497"/>
</dbReference>
<feature type="active site" description="Proton acceptor; specific for D-alanine" evidence="9">
    <location>
        <position position="34"/>
    </location>
</feature>
<keyword evidence="7 9" id="KW-0413">Isomerase</keyword>
<evidence type="ECO:0000313" key="14">
    <source>
        <dbReference type="Proteomes" id="UP000305729"/>
    </source>
</evidence>
<gene>
    <name evidence="13" type="primary">alr</name>
    <name evidence="13" type="ORF">CWC22_001310</name>
</gene>
<organism evidence="13 14">
    <name type="scientific">Pseudoalteromonas rubra</name>
    <dbReference type="NCBI Taxonomy" id="43658"/>
    <lineage>
        <taxon>Bacteria</taxon>
        <taxon>Pseudomonadati</taxon>
        <taxon>Pseudomonadota</taxon>
        <taxon>Gammaproteobacteria</taxon>
        <taxon>Alteromonadales</taxon>
        <taxon>Pseudoalteromonadaceae</taxon>
        <taxon>Pseudoalteromonas</taxon>
    </lineage>
</organism>
<protein>
    <recommendedName>
        <fullName evidence="5 9">Alanine racemase</fullName>
        <ecNumber evidence="5 9">5.1.1.1</ecNumber>
    </recommendedName>
</protein>
<evidence type="ECO:0000313" key="13">
    <source>
        <dbReference type="EMBL" id="QPB81720.1"/>
    </source>
</evidence>
<dbReference type="Pfam" id="PF01168">
    <property type="entry name" value="Ala_racemase_N"/>
    <property type="match status" value="1"/>
</dbReference>
<evidence type="ECO:0000256" key="4">
    <source>
        <dbReference type="ARBA" id="ARBA00007880"/>
    </source>
</evidence>
<feature type="domain" description="Alanine racemase C-terminal" evidence="12">
    <location>
        <begin position="233"/>
        <end position="358"/>
    </location>
</feature>
<dbReference type="EC" id="5.1.1.1" evidence="5 9"/>
<evidence type="ECO:0000256" key="5">
    <source>
        <dbReference type="ARBA" id="ARBA00013089"/>
    </source>
</evidence>
<name>A0A5S3UQW8_9GAMM</name>
<dbReference type="Pfam" id="PF00842">
    <property type="entry name" value="Ala_racemase_C"/>
    <property type="match status" value="1"/>
</dbReference>
<comment type="pathway">
    <text evidence="3">Cell wall biogenesis; peptidoglycan biosynthesis.</text>
</comment>
<dbReference type="RefSeq" id="WP_138539482.1">
    <property type="nucleotide sequence ID" value="NZ_CP045429.1"/>
</dbReference>
<comment type="catalytic activity">
    <reaction evidence="1 9">
        <text>L-alanine = D-alanine</text>
        <dbReference type="Rhea" id="RHEA:20249"/>
        <dbReference type="ChEBI" id="CHEBI:57416"/>
        <dbReference type="ChEBI" id="CHEBI:57972"/>
        <dbReference type="EC" id="5.1.1.1"/>
    </reaction>
</comment>
<dbReference type="Gene3D" id="2.40.37.10">
    <property type="entry name" value="Lyase, Ornithine Decarboxylase, Chain A, domain 1"/>
    <property type="match status" value="1"/>
</dbReference>
<evidence type="ECO:0000259" key="12">
    <source>
        <dbReference type="SMART" id="SM01005"/>
    </source>
</evidence>
<sequence length="365" mass="39994">MRLATAEINLAALSYNLKQIKALAPGARVMAVLKANAYGHGLVKIAQHLNDADAFAVARIDEALALRAGGLTKPIVLLEGFFNRADLPILIANNFETIIHDENQLRAIESSQLDARLPVWLKVDTGMHRLGVEPEQFEAFYQRLKACENVDPKIKLMTHFSCADDVNNTQTPSQIAAFERLVQSKPEAKCLANSAGVIGWPQSHGDWIRPGLMMYGVSPMLNRVGTEHGLKPVMRLITRVIAIKTVAAGEKVGYGGRWQSNKQTQLAVVAMGYGDGYPRNAQDGTPVVIRDKRYGIVGAVSMDMITVDIGRNPDDIRVGDEVEMWGPTLPVEEVASCAGTIPYELLCNITPRVSYDYLAQTDQVD</sequence>
<evidence type="ECO:0000256" key="8">
    <source>
        <dbReference type="ARBA" id="ARBA00037912"/>
    </source>
</evidence>
<evidence type="ECO:0000256" key="10">
    <source>
        <dbReference type="PIRSR" id="PIRSR600821-50"/>
    </source>
</evidence>
<dbReference type="HAMAP" id="MF_01201">
    <property type="entry name" value="Ala_racemase"/>
    <property type="match status" value="1"/>
</dbReference>
<dbReference type="InterPro" id="IPR001608">
    <property type="entry name" value="Ala_racemase_N"/>
</dbReference>
<dbReference type="GO" id="GO:0030170">
    <property type="term" value="F:pyridoxal phosphate binding"/>
    <property type="evidence" value="ECO:0007669"/>
    <property type="project" value="UniProtKB-UniRule"/>
</dbReference>
<dbReference type="GO" id="GO:0030632">
    <property type="term" value="P:D-alanine biosynthetic process"/>
    <property type="evidence" value="ECO:0007669"/>
    <property type="project" value="UniProtKB-UniRule"/>
</dbReference>
<comment type="function">
    <text evidence="9">Catalyzes the interconversion of L-alanine and D-alanine. May also act on other amino acids.</text>
</comment>
<dbReference type="InterPro" id="IPR009006">
    <property type="entry name" value="Ala_racemase/Decarboxylase_C"/>
</dbReference>
<dbReference type="PRINTS" id="PR00992">
    <property type="entry name" value="ALARACEMASE"/>
</dbReference>
<dbReference type="InterPro" id="IPR029066">
    <property type="entry name" value="PLP-binding_barrel"/>
</dbReference>
<dbReference type="STRING" id="43658.AT705_13345"/>
<dbReference type="Gene3D" id="3.20.20.10">
    <property type="entry name" value="Alanine racemase"/>
    <property type="match status" value="1"/>
</dbReference>
<dbReference type="NCBIfam" id="TIGR00492">
    <property type="entry name" value="alr"/>
    <property type="match status" value="1"/>
</dbReference>
<evidence type="ECO:0000256" key="11">
    <source>
        <dbReference type="PIRSR" id="PIRSR600821-52"/>
    </source>
</evidence>
<dbReference type="Proteomes" id="UP000305729">
    <property type="component" value="Chromosome 1"/>
</dbReference>
<dbReference type="GO" id="GO:0005829">
    <property type="term" value="C:cytosol"/>
    <property type="evidence" value="ECO:0007669"/>
    <property type="project" value="TreeGrafter"/>
</dbReference>
<comment type="similarity">
    <text evidence="4 9">Belongs to the alanine racemase family.</text>
</comment>
<feature type="binding site" evidence="9 11">
    <location>
        <position position="302"/>
    </location>
    <ligand>
        <name>substrate</name>
    </ligand>
</feature>
<evidence type="ECO:0000256" key="7">
    <source>
        <dbReference type="ARBA" id="ARBA00023235"/>
    </source>
</evidence>
<comment type="cofactor">
    <cofactor evidence="2 9 10">
        <name>pyridoxal 5'-phosphate</name>
        <dbReference type="ChEBI" id="CHEBI:597326"/>
    </cofactor>
</comment>
<feature type="active site" description="Proton acceptor; specific for L-alanine" evidence="9">
    <location>
        <position position="254"/>
    </location>
</feature>
<accession>A0A5S3UQW8</accession>
<dbReference type="InterPro" id="IPR000821">
    <property type="entry name" value="Ala_racemase"/>
</dbReference>
<dbReference type="FunFam" id="2.40.37.10:FF:000002">
    <property type="entry name" value="Alanine racemase"/>
    <property type="match status" value="1"/>
</dbReference>
<comment type="pathway">
    <text evidence="8 9">Amino-acid biosynthesis; D-alanine biosynthesis; D-alanine from L-alanine: step 1/1.</text>
</comment>
<evidence type="ECO:0000256" key="1">
    <source>
        <dbReference type="ARBA" id="ARBA00000316"/>
    </source>
</evidence>
<dbReference type="PROSITE" id="PS00395">
    <property type="entry name" value="ALANINE_RACEMASE"/>
    <property type="match status" value="1"/>
</dbReference>
<dbReference type="SMART" id="SM01005">
    <property type="entry name" value="Ala_racemase_C"/>
    <property type="match status" value="1"/>
</dbReference>
<evidence type="ECO:0000256" key="9">
    <source>
        <dbReference type="HAMAP-Rule" id="MF_01201"/>
    </source>
</evidence>
<feature type="binding site" evidence="9 11">
    <location>
        <position position="129"/>
    </location>
    <ligand>
        <name>substrate</name>
    </ligand>
</feature>
<keyword evidence="6 9" id="KW-0663">Pyridoxal phosphate</keyword>
<dbReference type="AlphaFoldDB" id="A0A5S3UQW8"/>
<dbReference type="EMBL" id="CP045429">
    <property type="protein sequence ID" value="QPB81720.1"/>
    <property type="molecule type" value="Genomic_DNA"/>
</dbReference>
<dbReference type="SUPFAM" id="SSF50621">
    <property type="entry name" value="Alanine racemase C-terminal domain-like"/>
    <property type="match status" value="1"/>
</dbReference>
<dbReference type="InterPro" id="IPR011079">
    <property type="entry name" value="Ala_racemase_C"/>
</dbReference>
<dbReference type="PANTHER" id="PTHR30511">
    <property type="entry name" value="ALANINE RACEMASE"/>
    <property type="match status" value="1"/>
</dbReference>